<protein>
    <submittedName>
        <fullName evidence="2">Uncharacterized protein</fullName>
    </submittedName>
</protein>
<evidence type="ECO:0000256" key="1">
    <source>
        <dbReference type="SAM" id="Phobius"/>
    </source>
</evidence>
<gene>
    <name evidence="2" type="ORF">L249_0715</name>
</gene>
<dbReference type="EMBL" id="LKCN02000007">
    <property type="protein sequence ID" value="RCI12120.1"/>
    <property type="molecule type" value="Genomic_DNA"/>
</dbReference>
<evidence type="ECO:0000313" key="2">
    <source>
        <dbReference type="EMBL" id="RCI12120.1"/>
    </source>
</evidence>
<dbReference type="AlphaFoldDB" id="A0A367LCH1"/>
<comment type="caution">
    <text evidence="2">The sequence shown here is derived from an EMBL/GenBank/DDBJ whole genome shotgun (WGS) entry which is preliminary data.</text>
</comment>
<keyword evidence="3" id="KW-1185">Reference proteome</keyword>
<sequence length="431" mass="45556">MTQGGGGRDACREQSTIYPSMNIRDLLQVLESLSSKLPPSHSLYTSYFLSSRNSPPFPFLYRGPKTSSAPVFLSSMAPFFIWALAALSGLGLGNENNDHRFQKELDQVLDQSRDLARHNPVCPRGRATLQVTPVKVVRKTPILVSAFFPRDTHVPIDQHHTLVVRNAPVHVYTIITRTRCSTTTCARFRGARQTGCNLNVVGVIPDPPRKTDKPKKDRCKAVKTNQKCLKVLPTQCSNLKNSNGSSLTEAIKTCKTALGGFGTGGLLSCLGVTVDASLSGQSIVTCLLGAISSTCISVLPATCLSLAGLVTITTAGAEACKTSLGPLGSDGADCFGSGKSGDQALLCLQIALDLVEGRDSKGNPCLVSSGLGVGGLIDEIVDDDAMNKGCCSSCSLCRGLLVVLVSPSSSFGFTIVAGSDLDTARQPKLFM</sequence>
<proteinExistence type="predicted"/>
<accession>A0A367LCH1</accession>
<organism evidence="2 3">
    <name type="scientific">Ophiocordyceps polyrhachis-furcata BCC 54312</name>
    <dbReference type="NCBI Taxonomy" id="1330021"/>
    <lineage>
        <taxon>Eukaryota</taxon>
        <taxon>Fungi</taxon>
        <taxon>Dikarya</taxon>
        <taxon>Ascomycota</taxon>
        <taxon>Pezizomycotina</taxon>
        <taxon>Sordariomycetes</taxon>
        <taxon>Hypocreomycetidae</taxon>
        <taxon>Hypocreales</taxon>
        <taxon>Ophiocordycipitaceae</taxon>
        <taxon>Ophiocordyceps</taxon>
    </lineage>
</organism>
<feature type="transmembrane region" description="Helical" evidence="1">
    <location>
        <begin position="71"/>
        <end position="93"/>
    </location>
</feature>
<evidence type="ECO:0000313" key="3">
    <source>
        <dbReference type="Proteomes" id="UP000253664"/>
    </source>
</evidence>
<name>A0A367LCH1_9HYPO</name>
<reference evidence="2 3" key="1">
    <citation type="journal article" date="2015" name="BMC Genomics">
        <title>Insights from the genome of Ophiocordyceps polyrhachis-furcata to pathogenicity and host specificity in insect fungi.</title>
        <authorList>
            <person name="Wichadakul D."/>
            <person name="Kobmoo N."/>
            <person name="Ingsriswang S."/>
            <person name="Tangphatsornruang S."/>
            <person name="Chantasingh D."/>
            <person name="Luangsa-ard J.J."/>
            <person name="Eurwilaichitr L."/>
        </authorList>
    </citation>
    <scope>NUCLEOTIDE SEQUENCE [LARGE SCALE GENOMIC DNA]</scope>
    <source>
        <strain evidence="2 3">BCC 54312</strain>
    </source>
</reference>
<dbReference type="Proteomes" id="UP000253664">
    <property type="component" value="Unassembled WGS sequence"/>
</dbReference>
<keyword evidence="1" id="KW-0472">Membrane</keyword>
<dbReference type="OrthoDB" id="4405280at2759"/>
<keyword evidence="1" id="KW-0812">Transmembrane</keyword>
<keyword evidence="1" id="KW-1133">Transmembrane helix</keyword>